<organism evidence="1 2">
    <name type="scientific">Lonsdalea populi</name>
    <dbReference type="NCBI Taxonomy" id="1172565"/>
    <lineage>
        <taxon>Bacteria</taxon>
        <taxon>Pseudomonadati</taxon>
        <taxon>Pseudomonadota</taxon>
        <taxon>Gammaproteobacteria</taxon>
        <taxon>Enterobacterales</taxon>
        <taxon>Pectobacteriaceae</taxon>
        <taxon>Lonsdalea</taxon>
    </lineage>
</organism>
<proteinExistence type="predicted"/>
<reference evidence="1 2" key="1">
    <citation type="submission" date="2018-10" db="EMBL/GenBank/DDBJ databases">
        <title>New species genome.</title>
        <authorList>
            <person name="Li Y."/>
        </authorList>
    </citation>
    <scope>NUCLEOTIDE SEQUENCE [LARGE SCALE GENOMIC DNA]</scope>
    <source>
        <strain evidence="1 2">L6_4B</strain>
    </source>
</reference>
<gene>
    <name evidence="1" type="ORF">EC392_10935</name>
</gene>
<comment type="caution">
    <text evidence="1">The sequence shown here is derived from an EMBL/GenBank/DDBJ whole genome shotgun (WGS) entry which is preliminary data.</text>
</comment>
<sequence>MMITLNTPVKTCLFAGKSIVFSLTRHLYSFVATFSS</sequence>
<name>A0A3N0UAQ0_9GAMM</name>
<dbReference type="Proteomes" id="UP000274511">
    <property type="component" value="Unassembled WGS sequence"/>
</dbReference>
<evidence type="ECO:0000313" key="1">
    <source>
        <dbReference type="EMBL" id="ROH79515.1"/>
    </source>
</evidence>
<accession>A0A3N0UAQ0</accession>
<protein>
    <submittedName>
        <fullName evidence="1">Ubiquinol oxidase subunit II</fullName>
    </submittedName>
</protein>
<dbReference type="EMBL" id="RJUJ01000009">
    <property type="protein sequence ID" value="ROH79515.1"/>
    <property type="molecule type" value="Genomic_DNA"/>
</dbReference>
<evidence type="ECO:0000313" key="2">
    <source>
        <dbReference type="Proteomes" id="UP000274511"/>
    </source>
</evidence>
<dbReference type="AlphaFoldDB" id="A0A3N0UAQ0"/>